<gene>
    <name evidence="2" type="ORF">A7K91_23860</name>
</gene>
<comment type="caution">
    <text evidence="2">The sequence shown here is derived from an EMBL/GenBank/DDBJ whole genome shotgun (WGS) entry which is preliminary data.</text>
</comment>
<dbReference type="Proteomes" id="UP000092024">
    <property type="component" value="Unassembled WGS sequence"/>
</dbReference>
<evidence type="ECO:0000313" key="3">
    <source>
        <dbReference type="Proteomes" id="UP000092024"/>
    </source>
</evidence>
<sequence>MNHKNWLIAVVGLMSLAAGWMYLNDGFYFKDLLGMEQGSELAATSFWSKASMGLGAVLLVTLALRSRMKTAINDGQMILLLSFLFVIQLPALGLWTIGFFISGYGSLPGAVLHAVLLLAITLIFVTGKVNYAEDAKPSQ</sequence>
<dbReference type="AlphaFoldDB" id="A0A1A5YC13"/>
<feature type="transmembrane region" description="Helical" evidence="1">
    <location>
        <begin position="107"/>
        <end position="126"/>
    </location>
</feature>
<reference evidence="2 3" key="1">
    <citation type="submission" date="2016-05" db="EMBL/GenBank/DDBJ databases">
        <title>Paenibacillus oryzae. sp. nov., isolated from the rice root.</title>
        <authorList>
            <person name="Zhang J."/>
            <person name="Zhang X."/>
        </authorList>
    </citation>
    <scope>NUCLEOTIDE SEQUENCE [LARGE SCALE GENOMIC DNA]</scope>
    <source>
        <strain evidence="2 3">1DrF-4</strain>
    </source>
</reference>
<evidence type="ECO:0000313" key="2">
    <source>
        <dbReference type="EMBL" id="OBR63138.1"/>
    </source>
</evidence>
<proteinExistence type="predicted"/>
<feature type="transmembrane region" description="Helical" evidence="1">
    <location>
        <begin position="77"/>
        <end position="101"/>
    </location>
</feature>
<keyword evidence="1" id="KW-0472">Membrane</keyword>
<protein>
    <submittedName>
        <fullName evidence="2">Uncharacterized protein</fullName>
    </submittedName>
</protein>
<name>A0A1A5YC13_9BACL</name>
<feature type="transmembrane region" description="Helical" evidence="1">
    <location>
        <begin position="7"/>
        <end position="23"/>
    </location>
</feature>
<evidence type="ECO:0000256" key="1">
    <source>
        <dbReference type="SAM" id="Phobius"/>
    </source>
</evidence>
<keyword evidence="1" id="KW-0812">Transmembrane</keyword>
<keyword evidence="3" id="KW-1185">Reference proteome</keyword>
<dbReference type="EMBL" id="LYPA01000075">
    <property type="protein sequence ID" value="OBR63138.1"/>
    <property type="molecule type" value="Genomic_DNA"/>
</dbReference>
<dbReference type="STRING" id="1844972.A7K91_23860"/>
<keyword evidence="1" id="KW-1133">Transmembrane helix</keyword>
<feature type="transmembrane region" description="Helical" evidence="1">
    <location>
        <begin position="43"/>
        <end position="65"/>
    </location>
</feature>
<organism evidence="2 3">
    <name type="scientific">Paenibacillus oryzae</name>
    <dbReference type="NCBI Taxonomy" id="1844972"/>
    <lineage>
        <taxon>Bacteria</taxon>
        <taxon>Bacillati</taxon>
        <taxon>Bacillota</taxon>
        <taxon>Bacilli</taxon>
        <taxon>Bacillales</taxon>
        <taxon>Paenibacillaceae</taxon>
        <taxon>Paenibacillus</taxon>
    </lineage>
</organism>
<dbReference type="OrthoDB" id="2619284at2"/>
<accession>A0A1A5YC13</accession>
<dbReference type="RefSeq" id="WP_068686715.1">
    <property type="nucleotide sequence ID" value="NZ_LYPA01000075.1"/>
</dbReference>